<name>A0A8J2TXL1_9MICO</name>
<reference evidence="1" key="2">
    <citation type="submission" date="2020-09" db="EMBL/GenBank/DDBJ databases">
        <authorList>
            <person name="Sun Q."/>
            <person name="Zhou Y."/>
        </authorList>
    </citation>
    <scope>NUCLEOTIDE SEQUENCE</scope>
    <source>
        <strain evidence="1">CGMCC 1.12785</strain>
    </source>
</reference>
<evidence type="ECO:0000313" key="1">
    <source>
        <dbReference type="EMBL" id="GGA12913.1"/>
    </source>
</evidence>
<dbReference type="RefSeq" id="WP_188550287.1">
    <property type="nucleotide sequence ID" value="NZ_BMFY01000005.1"/>
</dbReference>
<dbReference type="Proteomes" id="UP000616114">
    <property type="component" value="Unassembled WGS sequence"/>
</dbReference>
<dbReference type="AlphaFoldDB" id="A0A8J2TXL1"/>
<accession>A0A8J2TXL1</accession>
<comment type="caution">
    <text evidence="1">The sequence shown here is derived from an EMBL/GenBank/DDBJ whole genome shotgun (WGS) entry which is preliminary data.</text>
</comment>
<reference evidence="1" key="1">
    <citation type="journal article" date="2014" name="Int. J. Syst. Evol. Microbiol.">
        <title>Complete genome sequence of Corynebacterium casei LMG S-19264T (=DSM 44701T), isolated from a smear-ripened cheese.</title>
        <authorList>
            <consortium name="US DOE Joint Genome Institute (JGI-PGF)"/>
            <person name="Walter F."/>
            <person name="Albersmeier A."/>
            <person name="Kalinowski J."/>
            <person name="Ruckert C."/>
        </authorList>
    </citation>
    <scope>NUCLEOTIDE SEQUENCE</scope>
    <source>
        <strain evidence="1">CGMCC 1.12785</strain>
    </source>
</reference>
<dbReference type="EMBL" id="BMFY01000005">
    <property type="protein sequence ID" value="GGA12913.1"/>
    <property type="molecule type" value="Genomic_DNA"/>
</dbReference>
<protein>
    <recommendedName>
        <fullName evidence="3">Polyketide cyclase/dehydrase/lipid transport protein</fullName>
    </recommendedName>
</protein>
<organism evidence="1 2">
    <name type="scientific">Sediminivirga luteola</name>
    <dbReference type="NCBI Taxonomy" id="1774748"/>
    <lineage>
        <taxon>Bacteria</taxon>
        <taxon>Bacillati</taxon>
        <taxon>Actinomycetota</taxon>
        <taxon>Actinomycetes</taxon>
        <taxon>Micrococcales</taxon>
        <taxon>Brevibacteriaceae</taxon>
        <taxon>Sediminivirga</taxon>
    </lineage>
</organism>
<sequence length="177" mass="19645">MVLNVHERRIAASAAAVGGVLDTLATQNDCLWAWEHWPPMRFPGGLRPGAEGGHGPVRYAVVERVSGRRVRFRFQRPGGFHGHHEFRVDAVPAASGAEPEAAEAAPRPENACILRHEIAMSLSGTARLSWPLVFRPLHDALIEESFDKVERGFGAGPAVPHRRSLWVRFLRRLLARK</sequence>
<keyword evidence="2" id="KW-1185">Reference proteome</keyword>
<proteinExistence type="predicted"/>
<evidence type="ECO:0000313" key="2">
    <source>
        <dbReference type="Proteomes" id="UP000616114"/>
    </source>
</evidence>
<evidence type="ECO:0008006" key="3">
    <source>
        <dbReference type="Google" id="ProtNLM"/>
    </source>
</evidence>
<gene>
    <name evidence="1" type="ORF">GCM10011333_14770</name>
</gene>